<dbReference type="EMBL" id="JBHUHD010000001">
    <property type="protein sequence ID" value="MFD2143419.1"/>
    <property type="molecule type" value="Genomic_DNA"/>
</dbReference>
<reference evidence="3" key="2">
    <citation type="journal article" date="2019" name="Int. J. Syst. Evol. Microbiol.">
        <title>The Global Catalogue of Microorganisms (GCM) 10K type strain sequencing project: providing services to taxonomists for standard genome sequencing and annotation.</title>
        <authorList>
            <consortium name="The Broad Institute Genomics Platform"/>
            <consortium name="The Broad Institute Genome Sequencing Center for Infectious Disease"/>
            <person name="Wu L."/>
            <person name="Ma J."/>
        </authorList>
    </citation>
    <scope>NUCLEOTIDE SEQUENCE [LARGE SCALE GENOMIC DNA]</scope>
    <source>
        <strain evidence="3">CCM 7435</strain>
    </source>
</reference>
<sequence length="84" mass="8902">MTATTQFIVAPVAVTVEGISLPGGAMIAVELAEPRHRHAILAHQPGGDVEIIAMYPDEREAKDALADMLLRLAEAERQAGATVQ</sequence>
<evidence type="ECO:0000313" key="1">
    <source>
        <dbReference type="EMBL" id="MFD2138778.1"/>
    </source>
</evidence>
<protein>
    <submittedName>
        <fullName evidence="2">Uncharacterized protein</fullName>
    </submittedName>
</protein>
<dbReference type="EMBL" id="JBHUHD010000001">
    <property type="protein sequence ID" value="MFD2138778.1"/>
    <property type="molecule type" value="Genomic_DNA"/>
</dbReference>
<keyword evidence="3" id="KW-1185">Reference proteome</keyword>
<organism evidence="2 3">
    <name type="scientific">Ancylobacter oerskovii</name>
    <dbReference type="NCBI Taxonomy" id="459519"/>
    <lineage>
        <taxon>Bacteria</taxon>
        <taxon>Pseudomonadati</taxon>
        <taxon>Pseudomonadota</taxon>
        <taxon>Alphaproteobacteria</taxon>
        <taxon>Hyphomicrobiales</taxon>
        <taxon>Xanthobacteraceae</taxon>
        <taxon>Ancylobacter</taxon>
    </lineage>
</organism>
<reference evidence="2" key="1">
    <citation type="journal article" date="2014" name="Int. J. Syst. Evol. Microbiol.">
        <title>Complete genome of a new Firmicutes species belonging to the dominant human colonic microbiota ('Ruminococcus bicirculans') reveals two chromosomes and a selective capacity to utilize plant glucans.</title>
        <authorList>
            <consortium name="NISC Comparative Sequencing Program"/>
            <person name="Wegmann U."/>
            <person name="Louis P."/>
            <person name="Goesmann A."/>
            <person name="Henrissat B."/>
            <person name="Duncan S.H."/>
            <person name="Flint H.J."/>
        </authorList>
    </citation>
    <scope>NUCLEOTIDE SEQUENCE</scope>
    <source>
        <strain evidence="2">CCM 7435</strain>
    </source>
</reference>
<comment type="caution">
    <text evidence="2">The sequence shown here is derived from an EMBL/GenBank/DDBJ whole genome shotgun (WGS) entry which is preliminary data.</text>
</comment>
<dbReference type="RefSeq" id="WP_213355495.1">
    <property type="nucleotide sequence ID" value="NZ_JAHBGB010000044.1"/>
</dbReference>
<accession>A0ABW4Z4H3</accession>
<reference evidence="2" key="3">
    <citation type="submission" date="2024-09" db="EMBL/GenBank/DDBJ databases">
        <authorList>
            <person name="Sun Q."/>
            <person name="Mori K."/>
        </authorList>
    </citation>
    <scope>NUCLEOTIDE SEQUENCE</scope>
    <source>
        <strain evidence="2">CCM 7435</strain>
    </source>
</reference>
<gene>
    <name evidence="1" type="ORF">ACFSNC_00050</name>
    <name evidence="2" type="ORF">ACFSNC_23680</name>
</gene>
<dbReference type="Proteomes" id="UP001597299">
    <property type="component" value="Unassembled WGS sequence"/>
</dbReference>
<evidence type="ECO:0000313" key="2">
    <source>
        <dbReference type="EMBL" id="MFD2143419.1"/>
    </source>
</evidence>
<evidence type="ECO:0000313" key="3">
    <source>
        <dbReference type="Proteomes" id="UP001597299"/>
    </source>
</evidence>
<name>A0ABW4Z4H3_9HYPH</name>
<proteinExistence type="predicted"/>